<evidence type="ECO:0000313" key="2">
    <source>
        <dbReference type="EMBL" id="KAF3580422.1"/>
    </source>
</evidence>
<organism evidence="2 3">
    <name type="scientific">Brassica cretica</name>
    <name type="common">Mustard</name>
    <dbReference type="NCBI Taxonomy" id="69181"/>
    <lineage>
        <taxon>Eukaryota</taxon>
        <taxon>Viridiplantae</taxon>
        <taxon>Streptophyta</taxon>
        <taxon>Embryophyta</taxon>
        <taxon>Tracheophyta</taxon>
        <taxon>Spermatophyta</taxon>
        <taxon>Magnoliopsida</taxon>
        <taxon>eudicotyledons</taxon>
        <taxon>Gunneridae</taxon>
        <taxon>Pentapetalae</taxon>
        <taxon>rosids</taxon>
        <taxon>malvids</taxon>
        <taxon>Brassicales</taxon>
        <taxon>Brassicaceae</taxon>
        <taxon>Brassiceae</taxon>
        <taxon>Brassica</taxon>
    </lineage>
</organism>
<reference evidence="2 3" key="1">
    <citation type="journal article" date="2020" name="BMC Genomics">
        <title>Intraspecific diversification of the crop wild relative Brassica cretica Lam. using demographic model selection.</title>
        <authorList>
            <person name="Kioukis A."/>
            <person name="Michalopoulou V.A."/>
            <person name="Briers L."/>
            <person name="Pirintsos S."/>
            <person name="Studholme D.J."/>
            <person name="Pavlidis P."/>
            <person name="Sarris P.F."/>
        </authorList>
    </citation>
    <scope>NUCLEOTIDE SEQUENCE [LARGE SCALE GENOMIC DNA]</scope>
    <source>
        <strain evidence="3">cv. PFS-1207/04</strain>
    </source>
</reference>
<name>A0ABQ7DSC3_BRACR</name>
<accession>A0ABQ7DSC3</accession>
<evidence type="ECO:0000256" key="1">
    <source>
        <dbReference type="SAM" id="MobiDB-lite"/>
    </source>
</evidence>
<proteinExistence type="predicted"/>
<gene>
    <name evidence="2" type="ORF">DY000_02030535</name>
</gene>
<feature type="compositionally biased region" description="Basic and acidic residues" evidence="1">
    <location>
        <begin position="42"/>
        <end position="51"/>
    </location>
</feature>
<sequence>MERKRREIVSVESNSMDVAPYEHMPSTKFQSSSVDRPYQSENQKHGGERSGKRLASAIVTPVRQLASMEYNVTVRSNLNRSLTFSPQGSAIMIENGQIIGALNDLVEPFDGAMMECDDHADDLLGQDLMDLEAMGQSSGVAESSRAKGSDKDTKRAKSGSKGSAPLGIQMKKIEFLRRGSPRLRSTKARDERPRSNRYGGSRFGARPYGRYGKEEVTWREKAKEKVSMGSGSMAVVPVEHNLSHKPLLITEEKTFRAGIHRSRGEQDDKGQLRWREKRREIVSVESSSMDVAPYEHMPSTKFQSSSVDRPYQSENQKHGGEQSGKRLVSAIVTPVRQLASMEDNVTVQSNLNRSLTFSPQGSAIMTENDQ</sequence>
<feature type="region of interest" description="Disordered" evidence="1">
    <location>
        <begin position="179"/>
        <end position="206"/>
    </location>
</feature>
<protein>
    <submittedName>
        <fullName evidence="2">Uncharacterized protein</fullName>
    </submittedName>
</protein>
<feature type="compositionally biased region" description="Basic and acidic residues" evidence="1">
    <location>
        <begin position="315"/>
        <end position="324"/>
    </location>
</feature>
<evidence type="ECO:0000313" key="3">
    <source>
        <dbReference type="Proteomes" id="UP000266723"/>
    </source>
</evidence>
<keyword evidence="3" id="KW-1185">Reference proteome</keyword>
<comment type="caution">
    <text evidence="2">The sequence shown here is derived from an EMBL/GenBank/DDBJ whole genome shotgun (WGS) entry which is preliminary data.</text>
</comment>
<dbReference type="Proteomes" id="UP000266723">
    <property type="component" value="Unassembled WGS sequence"/>
</dbReference>
<dbReference type="EMBL" id="QGKV02000649">
    <property type="protein sequence ID" value="KAF3580422.1"/>
    <property type="molecule type" value="Genomic_DNA"/>
</dbReference>
<feature type="region of interest" description="Disordered" evidence="1">
    <location>
        <begin position="285"/>
        <end position="326"/>
    </location>
</feature>
<feature type="compositionally biased region" description="Basic and acidic residues" evidence="1">
    <location>
        <begin position="144"/>
        <end position="155"/>
    </location>
</feature>
<feature type="region of interest" description="Disordered" evidence="1">
    <location>
        <begin position="1"/>
        <end position="53"/>
    </location>
</feature>
<feature type="region of interest" description="Disordered" evidence="1">
    <location>
        <begin position="135"/>
        <end position="164"/>
    </location>
</feature>